<reference evidence="1" key="1">
    <citation type="submission" date="2025-08" db="UniProtKB">
        <authorList>
            <consortium name="Ensembl"/>
        </authorList>
    </citation>
    <scope>IDENTIFICATION</scope>
</reference>
<dbReference type="Ensembl" id="ENSSANT00000041863.1">
    <property type="protein sequence ID" value="ENSSANP00000039348.1"/>
    <property type="gene ID" value="ENSSANG00000019982.1"/>
</dbReference>
<sequence>DGLVSFLEAYGNQIKKIYFTHSTKSDKLLSALSVRYCQLPICIQALQIGCPKLQTLMNVTPVPTMTRNTPSSKSGFPMLEELCIATSSHSFMTDNDLNNVLHGSPHLRVLDLRGGSRITATGHSHWPLPCERLECLYWGLYFNINTMVASKKGIHMLAHKWSSTLREIDLASQPFSEEDMGIAMGHLAHGGGVNLFCSLNPSGINITSSALRKCMYFLNFQHSSCWYLPRGLKRVYHGQEDIQLLLDKLD</sequence>
<reference evidence="1" key="2">
    <citation type="submission" date="2025-09" db="UniProtKB">
        <authorList>
            <consortium name="Ensembl"/>
        </authorList>
    </citation>
    <scope>IDENTIFICATION</scope>
</reference>
<dbReference type="AlphaFoldDB" id="A0A671N1Z1"/>
<organism evidence="1 2">
    <name type="scientific">Sinocyclocheilus anshuiensis</name>
    <dbReference type="NCBI Taxonomy" id="1608454"/>
    <lineage>
        <taxon>Eukaryota</taxon>
        <taxon>Metazoa</taxon>
        <taxon>Chordata</taxon>
        <taxon>Craniata</taxon>
        <taxon>Vertebrata</taxon>
        <taxon>Euteleostomi</taxon>
        <taxon>Actinopterygii</taxon>
        <taxon>Neopterygii</taxon>
        <taxon>Teleostei</taxon>
        <taxon>Ostariophysi</taxon>
        <taxon>Cypriniformes</taxon>
        <taxon>Cyprinidae</taxon>
        <taxon>Cyprininae</taxon>
        <taxon>Sinocyclocheilus</taxon>
    </lineage>
</organism>
<keyword evidence="2" id="KW-1185">Reference proteome</keyword>
<protein>
    <submittedName>
        <fullName evidence="1">F-box and leucine-rich repeat protein 6</fullName>
    </submittedName>
</protein>
<dbReference type="SUPFAM" id="SSF52047">
    <property type="entry name" value="RNI-like"/>
    <property type="match status" value="1"/>
</dbReference>
<dbReference type="InterPro" id="IPR032675">
    <property type="entry name" value="LRR_dom_sf"/>
</dbReference>
<name>A0A671N1Z1_9TELE</name>
<dbReference type="Proteomes" id="UP000472260">
    <property type="component" value="Unassembled WGS sequence"/>
</dbReference>
<evidence type="ECO:0000313" key="2">
    <source>
        <dbReference type="Proteomes" id="UP000472260"/>
    </source>
</evidence>
<dbReference type="Gene3D" id="3.80.10.10">
    <property type="entry name" value="Ribonuclease Inhibitor"/>
    <property type="match status" value="1"/>
</dbReference>
<evidence type="ECO:0000313" key="1">
    <source>
        <dbReference type="Ensembl" id="ENSSANP00000039348.1"/>
    </source>
</evidence>
<accession>A0A671N1Z1</accession>
<proteinExistence type="predicted"/>